<accession>A0A6J4LA62</accession>
<dbReference type="Pfam" id="PF01789">
    <property type="entry name" value="PsbP"/>
    <property type="match status" value="1"/>
</dbReference>
<dbReference type="InterPro" id="IPR002683">
    <property type="entry name" value="PsbP_C"/>
</dbReference>
<name>A0A6J4LA62_9ACTN</name>
<protein>
    <recommendedName>
        <fullName evidence="2">PsbP C-terminal domain-containing protein</fullName>
    </recommendedName>
</protein>
<organism evidence="3">
    <name type="scientific">uncultured Nocardioidaceae bacterium</name>
    <dbReference type="NCBI Taxonomy" id="253824"/>
    <lineage>
        <taxon>Bacteria</taxon>
        <taxon>Bacillati</taxon>
        <taxon>Actinomycetota</taxon>
        <taxon>Actinomycetes</taxon>
        <taxon>Propionibacteriales</taxon>
        <taxon>Nocardioidaceae</taxon>
        <taxon>environmental samples</taxon>
    </lineage>
</organism>
<feature type="compositionally biased region" description="Acidic residues" evidence="1">
    <location>
        <begin position="47"/>
        <end position="59"/>
    </location>
</feature>
<evidence type="ECO:0000259" key="2">
    <source>
        <dbReference type="Pfam" id="PF01789"/>
    </source>
</evidence>
<dbReference type="InterPro" id="IPR016123">
    <property type="entry name" value="Mog1/PsbP_a/b/a-sand"/>
</dbReference>
<feature type="compositionally biased region" description="Low complexity" evidence="1">
    <location>
        <begin position="29"/>
        <end position="46"/>
    </location>
</feature>
<feature type="domain" description="PsbP C-terminal" evidence="2">
    <location>
        <begin position="66"/>
        <end position="207"/>
    </location>
</feature>
<evidence type="ECO:0000256" key="1">
    <source>
        <dbReference type="SAM" id="MobiDB-lite"/>
    </source>
</evidence>
<dbReference type="PROSITE" id="PS51257">
    <property type="entry name" value="PROKAR_LIPOPROTEIN"/>
    <property type="match status" value="1"/>
</dbReference>
<proteinExistence type="predicted"/>
<dbReference type="EMBL" id="CADCUG010000042">
    <property type="protein sequence ID" value="CAA9326441.1"/>
    <property type="molecule type" value="Genomic_DNA"/>
</dbReference>
<sequence>MRLLPRVPSDTRALGAAMAVVALLAAGGCGSTSEDTASDSASTSEAPTEDAPSEEESTTAEDGAVQGDGYTLSVPEGWTDLSEEAADVPELAMADLAYGDTSERGFASNLNTIVTPADGDTVDDPGVRAQLADQVEQALNVRPEPIADVEFDGEKGIGQTATVRRPDVILMQYVTVHEDKVYTLTVTLSAARAAESEELVAGVVDSWQWSDG</sequence>
<dbReference type="GO" id="GO:0019898">
    <property type="term" value="C:extrinsic component of membrane"/>
    <property type="evidence" value="ECO:0007669"/>
    <property type="project" value="InterPro"/>
</dbReference>
<feature type="region of interest" description="Disordered" evidence="1">
    <location>
        <begin position="29"/>
        <end position="71"/>
    </location>
</feature>
<evidence type="ECO:0000313" key="3">
    <source>
        <dbReference type="EMBL" id="CAA9326441.1"/>
    </source>
</evidence>
<gene>
    <name evidence="3" type="ORF">AVDCRST_MAG29-777</name>
</gene>
<dbReference type="GO" id="GO:0015979">
    <property type="term" value="P:photosynthesis"/>
    <property type="evidence" value="ECO:0007669"/>
    <property type="project" value="InterPro"/>
</dbReference>
<dbReference type="Gene3D" id="3.40.1000.10">
    <property type="entry name" value="Mog1/PsbP, alpha/beta/alpha sandwich"/>
    <property type="match status" value="1"/>
</dbReference>
<reference evidence="3" key="1">
    <citation type="submission" date="2020-02" db="EMBL/GenBank/DDBJ databases">
        <authorList>
            <person name="Meier V. D."/>
        </authorList>
    </citation>
    <scope>NUCLEOTIDE SEQUENCE</scope>
    <source>
        <strain evidence="3">AVDCRST_MAG29</strain>
    </source>
</reference>
<dbReference type="SUPFAM" id="SSF55724">
    <property type="entry name" value="Mog1p/PsbP-like"/>
    <property type="match status" value="1"/>
</dbReference>
<dbReference type="GO" id="GO:0009654">
    <property type="term" value="C:photosystem II oxygen evolving complex"/>
    <property type="evidence" value="ECO:0007669"/>
    <property type="project" value="InterPro"/>
</dbReference>
<dbReference type="GO" id="GO:0005509">
    <property type="term" value="F:calcium ion binding"/>
    <property type="evidence" value="ECO:0007669"/>
    <property type="project" value="InterPro"/>
</dbReference>
<dbReference type="AlphaFoldDB" id="A0A6J4LA62"/>